<dbReference type="Pfam" id="PF00603">
    <property type="entry name" value="Flu_PA"/>
    <property type="match status" value="1"/>
</dbReference>
<dbReference type="Gene3D" id="3.40.91.90">
    <property type="entry name" value="Influenza RNA-dependent RNA polymerase subunit PA, endonuclease domain"/>
    <property type="match status" value="1"/>
</dbReference>
<protein>
    <submittedName>
        <fullName evidence="1">RNA-dependent RNA polymerase subunit PA</fullName>
    </submittedName>
</protein>
<evidence type="ECO:0000313" key="1">
    <source>
        <dbReference type="EMBL" id="UDL13963.1"/>
    </source>
</evidence>
<reference evidence="1" key="1">
    <citation type="submission" date="2021-09" db="EMBL/GenBank/DDBJ databases">
        <authorList>
            <person name="Li N.N."/>
        </authorList>
    </citation>
    <scope>NUCLEOTIDE SEQUENCE</scope>
    <source>
        <strain evidence="1">Novel_12</strain>
    </source>
</reference>
<dbReference type="InterPro" id="IPR001009">
    <property type="entry name" value="PA/PA-X"/>
</dbReference>
<keyword evidence="1" id="KW-0808">Transferase</keyword>
<dbReference type="GO" id="GO:0003968">
    <property type="term" value="F:RNA-directed RNA polymerase activity"/>
    <property type="evidence" value="ECO:0007669"/>
    <property type="project" value="UniProtKB-KW"/>
</dbReference>
<keyword evidence="1" id="KW-0548">Nucleotidyltransferase</keyword>
<dbReference type="GO" id="GO:0003723">
    <property type="term" value="F:RNA binding"/>
    <property type="evidence" value="ECO:0007669"/>
    <property type="project" value="InterPro"/>
</dbReference>
<dbReference type="GO" id="GO:0039694">
    <property type="term" value="P:viral RNA genome replication"/>
    <property type="evidence" value="ECO:0007669"/>
    <property type="project" value="InterPro"/>
</dbReference>
<keyword evidence="1" id="KW-0696">RNA-directed RNA polymerase</keyword>
<organism evidence="1">
    <name type="scientific">Xiangshan orthomyxo-like virus</name>
    <dbReference type="NCBI Taxonomy" id="2886237"/>
    <lineage>
        <taxon>Viruses</taxon>
        <taxon>Riboviria</taxon>
        <taxon>Orthornavirae</taxon>
        <taxon>Negarnaviricota</taxon>
        <taxon>Polyploviricotina</taxon>
        <taxon>Insthoviricetes</taxon>
        <taxon>Articulavirales</taxon>
        <taxon>Orthomyxoviridae</taxon>
    </lineage>
</organism>
<accession>A0A8K1P3H6</accession>
<dbReference type="InterPro" id="IPR038372">
    <property type="entry name" value="PA/PA-X_sf"/>
</dbReference>
<proteinExistence type="predicted"/>
<dbReference type="EMBL" id="OK491488">
    <property type="protein sequence ID" value="UDL13963.1"/>
    <property type="molecule type" value="Viral_cRNA"/>
</dbReference>
<name>A0A8K1P3H6_9ORTO</name>
<sequence length="642" mass="74443">MSQLKPDYIETLVWEKTRLTQEWEIIILSRHKRISECLIYSLCCQIYDDEKFDSKPRYFVLHLMDTVNKNIWMSKNGLSIDENEIVHMYDYMMKKFLKIRIHSDFNKDITVEDPNGRAITLDFFYDGTIAQWTSVLLNKTQRQGCSDSIIKYANGLMISGEYSQYLESVDSGFNKKTVLGPKFKDLLESNSNYHICSTTDYENKSAGKLRGENWEYLKVLPVFDLNEGCQESYWKHFLVGTESLPHTSLYDSDHVVLSTYFQQIKGFEIIRTGSGTDGVDETESVMASVRQFLETGNLRRTKERCDNKSFGIGIKNKKRAQKSLADLKEWKRAEFPVENRSMPTWIEEELENLETYTSNNWLNLDDNAVYNEYDRTGEKLCNQYLSCIDHLYCSAMVEKTQVASGRVYQEVHTDRSKITMAPIITRKNSDDGTKTSQFWGIILIGEHHVKHESDRIPLVTLEFVSKDNRQKYPKHNFGRFVVKDTNLSKDNDIFHFLVKITSVSKVRLHIMSNIRRVCLQPGSIYSKVLLEHFAAESGMNSSFNPTITLYYNQGKRDLDLDIWIRKIYCLEYLMATHNDSQMEGFLANIRRLHMVRQALMENKSVSTPKGGDPGSKVQECIKNNPIVLYLASGWNVMPNVYG</sequence>